<comment type="caution">
    <text evidence="8">The sequence shown here is derived from an EMBL/GenBank/DDBJ whole genome shotgun (WGS) entry which is preliminary data.</text>
</comment>
<dbReference type="SUPFAM" id="SSF53335">
    <property type="entry name" value="S-adenosyl-L-methionine-dependent methyltransferases"/>
    <property type="match status" value="1"/>
</dbReference>
<dbReference type="OrthoDB" id="9793120at2"/>
<proteinExistence type="inferred from homology"/>
<reference evidence="9" key="1">
    <citation type="submission" date="2018-05" db="EMBL/GenBank/DDBJ databases">
        <title>Zavarzinia sp. HR-AS.</title>
        <authorList>
            <person name="Lee Y."/>
            <person name="Jeon C.O."/>
        </authorList>
    </citation>
    <scope>NUCLEOTIDE SEQUENCE [LARGE SCALE GENOMIC DNA]</scope>
    <source>
        <strain evidence="9">DSM 1231</strain>
    </source>
</reference>
<evidence type="ECO:0000256" key="4">
    <source>
        <dbReference type="ARBA" id="ARBA00023115"/>
    </source>
</evidence>
<name>A0A317E9E6_9PROT</name>
<keyword evidence="5" id="KW-1003">Cell membrane</keyword>
<feature type="binding site" evidence="5">
    <location>
        <position position="288"/>
    </location>
    <ligand>
        <name>spermidine</name>
        <dbReference type="ChEBI" id="CHEBI:57834"/>
    </ligand>
</feature>
<evidence type="ECO:0000256" key="5">
    <source>
        <dbReference type="HAMAP-Rule" id="MF_00198"/>
    </source>
</evidence>
<dbReference type="Proteomes" id="UP000246077">
    <property type="component" value="Unassembled WGS sequence"/>
</dbReference>
<keyword evidence="5" id="KW-1133">Transmembrane helix</keyword>
<dbReference type="GO" id="GO:0008295">
    <property type="term" value="P:spermidine biosynthetic process"/>
    <property type="evidence" value="ECO:0007669"/>
    <property type="project" value="UniProtKB-UniRule"/>
</dbReference>
<dbReference type="PANTHER" id="PTHR43317:SF1">
    <property type="entry name" value="THERMOSPERMINE SYNTHASE ACAULIS5"/>
    <property type="match status" value="1"/>
</dbReference>
<feature type="binding site" evidence="5">
    <location>
        <position position="264"/>
    </location>
    <ligand>
        <name>spermidine</name>
        <dbReference type="ChEBI" id="CHEBI:57834"/>
    </ligand>
</feature>
<dbReference type="Pfam" id="PF01564">
    <property type="entry name" value="Spermine_synth"/>
    <property type="match status" value="1"/>
</dbReference>
<dbReference type="PANTHER" id="PTHR43317">
    <property type="entry name" value="THERMOSPERMINE SYNTHASE ACAULIS5"/>
    <property type="match status" value="1"/>
</dbReference>
<feature type="transmembrane region" description="Helical" evidence="5">
    <location>
        <begin position="192"/>
        <end position="209"/>
    </location>
</feature>
<dbReference type="InterPro" id="IPR029063">
    <property type="entry name" value="SAM-dependent_MTases_sf"/>
</dbReference>
<comment type="subcellular location">
    <subcellularLocation>
        <location evidence="5">Cell membrane</location>
        <topology evidence="5">Multi-pass membrane protein</topology>
    </subcellularLocation>
</comment>
<keyword evidence="2 5" id="KW-0808">Transferase</keyword>
<comment type="pathway">
    <text evidence="5">Amine and polyamine biosynthesis; spermidine biosynthesis; spermidine from putrescine: step 1/1.</text>
</comment>
<dbReference type="CDD" id="cd02440">
    <property type="entry name" value="AdoMet_MTases"/>
    <property type="match status" value="1"/>
</dbReference>
<dbReference type="InterPro" id="IPR001045">
    <property type="entry name" value="Spermi_synthase"/>
</dbReference>
<comment type="catalytic activity">
    <reaction evidence="5">
        <text>S-adenosyl 3-(methylsulfanyl)propylamine + putrescine = S-methyl-5'-thioadenosine + spermidine + H(+)</text>
        <dbReference type="Rhea" id="RHEA:12721"/>
        <dbReference type="ChEBI" id="CHEBI:15378"/>
        <dbReference type="ChEBI" id="CHEBI:17509"/>
        <dbReference type="ChEBI" id="CHEBI:57443"/>
        <dbReference type="ChEBI" id="CHEBI:57834"/>
        <dbReference type="ChEBI" id="CHEBI:326268"/>
        <dbReference type="EC" id="2.5.1.16"/>
    </reaction>
</comment>
<feature type="binding site" evidence="5">
    <location>
        <begin position="342"/>
        <end position="343"/>
    </location>
    <ligand>
        <name>S-methyl-5'-thioadenosine</name>
        <dbReference type="ChEBI" id="CHEBI:17509"/>
    </ligand>
</feature>
<dbReference type="EC" id="2.5.1.16" evidence="5"/>
<dbReference type="EMBL" id="QGLF01000001">
    <property type="protein sequence ID" value="PWR23519.1"/>
    <property type="molecule type" value="Genomic_DNA"/>
</dbReference>
<dbReference type="InterPro" id="IPR030373">
    <property type="entry name" value="PABS_CS"/>
</dbReference>
<dbReference type="GO" id="GO:0004766">
    <property type="term" value="F:spermidine synthase activity"/>
    <property type="evidence" value="ECO:0007669"/>
    <property type="project" value="UniProtKB-UniRule"/>
</dbReference>
<feature type="transmembrane region" description="Helical" evidence="5">
    <location>
        <begin position="159"/>
        <end position="180"/>
    </location>
</feature>
<dbReference type="AlphaFoldDB" id="A0A317E9E6"/>
<keyword evidence="4 5" id="KW-0620">Polyamine biosynthesis</keyword>
<protein>
    <recommendedName>
        <fullName evidence="5">Polyamine aminopropyltransferase</fullName>
    </recommendedName>
    <alternativeName>
        <fullName evidence="5">Putrescine aminopropyltransferase</fullName>
        <shortName evidence="5">PAPT</shortName>
    </alternativeName>
    <alternativeName>
        <fullName evidence="5">Spermidine synthase</fullName>
        <shortName evidence="5">SPDS</shortName>
        <shortName evidence="5">SPDSY</shortName>
        <ecNumber evidence="5">2.5.1.16</ecNumber>
    </alternativeName>
</protein>
<keyword evidence="9" id="KW-1185">Reference proteome</keyword>
<dbReference type="PROSITE" id="PS51006">
    <property type="entry name" value="PABS_2"/>
    <property type="match status" value="1"/>
</dbReference>
<evidence type="ECO:0000259" key="7">
    <source>
        <dbReference type="PROSITE" id="PS51006"/>
    </source>
</evidence>
<feature type="transmembrane region" description="Helical" evidence="5">
    <location>
        <begin position="37"/>
        <end position="55"/>
    </location>
</feature>
<dbReference type="GO" id="GO:0010487">
    <property type="term" value="F:thermospermine synthase activity"/>
    <property type="evidence" value="ECO:0007669"/>
    <property type="project" value="UniProtKB-ARBA"/>
</dbReference>
<feature type="transmembrane region" description="Helical" evidence="5">
    <location>
        <begin position="130"/>
        <end position="153"/>
    </location>
</feature>
<dbReference type="HAMAP" id="MF_00198">
    <property type="entry name" value="Spermidine_synth"/>
    <property type="match status" value="1"/>
</dbReference>
<feature type="binding site" evidence="5">
    <location>
        <position position="308"/>
    </location>
    <ligand>
        <name>S-methyl-5'-thioadenosine</name>
        <dbReference type="ChEBI" id="CHEBI:17509"/>
    </ligand>
</feature>
<feature type="active site" description="Proton acceptor" evidence="5 6">
    <location>
        <position position="365"/>
    </location>
</feature>
<feature type="transmembrane region" description="Helical" evidence="5">
    <location>
        <begin position="95"/>
        <end position="118"/>
    </location>
</feature>
<dbReference type="NCBIfam" id="NF002956">
    <property type="entry name" value="PRK03612.1"/>
    <property type="match status" value="1"/>
</dbReference>
<comment type="similarity">
    <text evidence="1 5">Belongs to the spermidine/spermine synthase family.</text>
</comment>
<dbReference type="GO" id="GO:0005886">
    <property type="term" value="C:plasma membrane"/>
    <property type="evidence" value="ECO:0007669"/>
    <property type="project" value="UniProtKB-SubCell"/>
</dbReference>
<evidence type="ECO:0000256" key="1">
    <source>
        <dbReference type="ARBA" id="ARBA00007867"/>
    </source>
</evidence>
<accession>A0A317E9E6</accession>
<feature type="transmembrane region" description="Helical" evidence="5">
    <location>
        <begin position="67"/>
        <end position="89"/>
    </location>
</feature>
<sequence length="504" mass="55991">MAPLLLASVFIIATCGLVYELIAGTLASYLLGDSVTQFSTVIGTYLFAMGIGSWLSRYINRNLVAFFVRIETLVGLVGGTSAAVLFLMFEQVESFRVLLYSMVTAIGILVGIEIPLLLRILKDELDFSDLVSRVFTFDYIGALFASLLFPLVLVPHLGLVRSAFLLGMLNVAVAGWVLFIVRRHMTGVRQHAAGIAAAFAILTAGLIGSDRITSLAETASFPGNIIYARSSPYQRIVLTRERDDLRLYINSNLQFSSLDEYRYHEALVHPLLAAAAAPRRVLVIGGGDGLAIREILKYPAVESITLVELDPLMIELFTRNDMLAALNRGALASEKVTIVNEDAFLWLRGQQDLPEERKFDAVFIDLPDPSNFSIGKLYTVTFYRLLGRAMRDDGRLVVQSTSPLVARKSFWCVNNTLAAAGFVTTPYHTYVPAFGDWGYIMAGRSPFVAAGRYPPGLRFVTPETVAGMFRFPPDMDWVETGIQRLDDQVLIHYFDDEWSRYLIY</sequence>
<organism evidence="8 9">
    <name type="scientific">Zavarzinia compransoris</name>
    <dbReference type="NCBI Taxonomy" id="1264899"/>
    <lineage>
        <taxon>Bacteria</taxon>
        <taxon>Pseudomonadati</taxon>
        <taxon>Pseudomonadota</taxon>
        <taxon>Alphaproteobacteria</taxon>
        <taxon>Rhodospirillales</taxon>
        <taxon>Zavarziniaceae</taxon>
        <taxon>Zavarzinia</taxon>
    </lineage>
</organism>
<dbReference type="RefSeq" id="WP_109919552.1">
    <property type="nucleotide sequence ID" value="NZ_QGLF01000001.1"/>
</dbReference>
<comment type="subunit">
    <text evidence="5">Homodimer or homotetramer.</text>
</comment>
<feature type="binding site" evidence="5">
    <location>
        <position position="234"/>
    </location>
    <ligand>
        <name>S-methyl-5'-thioadenosine</name>
        <dbReference type="ChEBI" id="CHEBI:17509"/>
    </ligand>
</feature>
<evidence type="ECO:0000313" key="8">
    <source>
        <dbReference type="EMBL" id="PWR23519.1"/>
    </source>
</evidence>
<keyword evidence="5" id="KW-0812">Transmembrane</keyword>
<keyword evidence="3 5" id="KW-0745">Spermidine biosynthesis</keyword>
<dbReference type="PROSITE" id="PS01330">
    <property type="entry name" value="PABS_1"/>
    <property type="match status" value="1"/>
</dbReference>
<keyword evidence="5" id="KW-0472">Membrane</keyword>
<evidence type="ECO:0000256" key="2">
    <source>
        <dbReference type="ARBA" id="ARBA00022679"/>
    </source>
</evidence>
<dbReference type="Gene3D" id="3.40.50.150">
    <property type="entry name" value="Vaccinia Virus protein VP39"/>
    <property type="match status" value="1"/>
</dbReference>
<evidence type="ECO:0000256" key="6">
    <source>
        <dbReference type="PROSITE-ProRule" id="PRU00354"/>
    </source>
</evidence>
<feature type="domain" description="PABS" evidence="7">
    <location>
        <begin position="204"/>
        <end position="444"/>
    </location>
</feature>
<evidence type="ECO:0000313" key="9">
    <source>
        <dbReference type="Proteomes" id="UP000246077"/>
    </source>
</evidence>
<comment type="caution">
    <text evidence="5">Lacks conserved residue(s) required for the propagation of feature annotation.</text>
</comment>
<dbReference type="InterPro" id="IPR030374">
    <property type="entry name" value="PABS"/>
</dbReference>
<gene>
    <name evidence="5" type="primary">speE</name>
    <name evidence="8" type="ORF">DKG75_02805</name>
</gene>
<comment type="function">
    <text evidence="5">Catalyzes the irreversible transfer of a propylamine group from the amino donor S-adenosylmethioninamine (decarboxy-AdoMet) to putrescine (1,4-diaminobutane) to yield spermidine.</text>
</comment>
<evidence type="ECO:0000256" key="3">
    <source>
        <dbReference type="ARBA" id="ARBA00023066"/>
    </source>
</evidence>
<dbReference type="UniPathway" id="UPA00248">
    <property type="reaction ID" value="UER00314"/>
</dbReference>